<organism evidence="2 3">
    <name type="scientific">Pseudomonas fluorescens</name>
    <dbReference type="NCBI Taxonomy" id="294"/>
    <lineage>
        <taxon>Bacteria</taxon>
        <taxon>Pseudomonadati</taxon>
        <taxon>Pseudomonadota</taxon>
        <taxon>Gammaproteobacteria</taxon>
        <taxon>Pseudomonadales</taxon>
        <taxon>Pseudomonadaceae</taxon>
        <taxon>Pseudomonas</taxon>
    </lineage>
</organism>
<dbReference type="PANTHER" id="PTHR23150">
    <property type="entry name" value="SULFATASE MODIFYING FACTOR 1, 2"/>
    <property type="match status" value="1"/>
</dbReference>
<protein>
    <submittedName>
        <fullName evidence="2">Hercynine oxygenase</fullName>
        <ecNumber evidence="2">1.14.99.-</ecNumber>
    </submittedName>
</protein>
<reference evidence="2 3" key="1">
    <citation type="submission" date="2019-09" db="EMBL/GenBank/DDBJ databases">
        <authorList>
            <person name="Chandra G."/>
            <person name="Truman W A."/>
        </authorList>
    </citation>
    <scope>NUCLEOTIDE SEQUENCE [LARGE SCALE GENOMIC DNA]</scope>
    <source>
        <strain evidence="2">PS645</strain>
    </source>
</reference>
<dbReference type="Proteomes" id="UP000325607">
    <property type="component" value="Unassembled WGS sequence"/>
</dbReference>
<keyword evidence="2" id="KW-0560">Oxidoreductase</keyword>
<evidence type="ECO:0000259" key="1">
    <source>
        <dbReference type="Pfam" id="PF03781"/>
    </source>
</evidence>
<dbReference type="SUPFAM" id="SSF56436">
    <property type="entry name" value="C-type lectin-like"/>
    <property type="match status" value="1"/>
</dbReference>
<dbReference type="GO" id="GO:0120147">
    <property type="term" value="F:formylglycine-generating oxidase activity"/>
    <property type="evidence" value="ECO:0007669"/>
    <property type="project" value="TreeGrafter"/>
</dbReference>
<accession>A0A5E6XBJ3</accession>
<dbReference type="InterPro" id="IPR016187">
    <property type="entry name" value="CTDL_fold"/>
</dbReference>
<gene>
    <name evidence="2" type="primary">egtB</name>
    <name evidence="2" type="ORF">PS645_05280</name>
</gene>
<dbReference type="PANTHER" id="PTHR23150:SF35">
    <property type="entry name" value="BLL6746 PROTEIN"/>
    <property type="match status" value="1"/>
</dbReference>
<dbReference type="InterPro" id="IPR051043">
    <property type="entry name" value="Sulfatase_Mod_Factor_Kinase"/>
</dbReference>
<dbReference type="Pfam" id="PF03781">
    <property type="entry name" value="FGE-sulfatase"/>
    <property type="match status" value="1"/>
</dbReference>
<dbReference type="AlphaFoldDB" id="A0A5E6XBJ3"/>
<evidence type="ECO:0000313" key="3">
    <source>
        <dbReference type="Proteomes" id="UP000325607"/>
    </source>
</evidence>
<sequence>MMACGSEPARDEGITANIRIVCNDAFASRLAPTGGVRLQGQHDSSGTFFTFVSRAKMNSELRNLSLRTLALAAAVASLLPFGAQAAEPLAVGKVFKDCKDCPEMVVLPTGTFTMGTPETEVGREPDEGPQHPVTFAKPVAISRFQVLAGEWDAYVRDSGYRMPDGDTRPGRECKAGVPRYERTAKHPAVCMDFPEAQAYVAWLSKKSGQAYRLVSESLREYAARAGSTGPFPFPLDADKDYSIAQHANTYGAGDGYNFTSPGGSFPANAFGVYDMHGNVYEWTADCFNDSYSGAPSDGSAWATGDCKVRRIRGNDWGEAPVFSRSGNRNAVYPDARGDWLGFRVARDL</sequence>
<evidence type="ECO:0000313" key="2">
    <source>
        <dbReference type="EMBL" id="VVN38942.1"/>
    </source>
</evidence>
<dbReference type="InterPro" id="IPR042095">
    <property type="entry name" value="SUMF_sf"/>
</dbReference>
<dbReference type="EC" id="1.14.99.-" evidence="2"/>
<dbReference type="EMBL" id="CABVGX010000078">
    <property type="protein sequence ID" value="VVN38942.1"/>
    <property type="molecule type" value="Genomic_DNA"/>
</dbReference>
<proteinExistence type="predicted"/>
<dbReference type="InterPro" id="IPR005532">
    <property type="entry name" value="SUMF_dom"/>
</dbReference>
<name>A0A5E6XBJ3_PSEFL</name>
<dbReference type="Gene3D" id="3.90.1580.10">
    <property type="entry name" value="paralog of FGE (formylglycine-generating enzyme)"/>
    <property type="match status" value="1"/>
</dbReference>
<feature type="domain" description="Sulfatase-modifying factor enzyme-like" evidence="1">
    <location>
        <begin position="101"/>
        <end position="346"/>
    </location>
</feature>